<keyword evidence="1" id="KW-0732">Signal</keyword>
<organism evidence="2 3">
    <name type="scientific">Polymorphobacter multimanifer</name>
    <dbReference type="NCBI Taxonomy" id="1070431"/>
    <lineage>
        <taxon>Bacteria</taxon>
        <taxon>Pseudomonadati</taxon>
        <taxon>Pseudomonadota</taxon>
        <taxon>Alphaproteobacteria</taxon>
        <taxon>Sphingomonadales</taxon>
        <taxon>Sphingosinicellaceae</taxon>
        <taxon>Polymorphobacter</taxon>
    </lineage>
</organism>
<feature type="chain" id="PRO_5032947340" evidence="1">
    <location>
        <begin position="31"/>
        <end position="165"/>
    </location>
</feature>
<dbReference type="InterPro" id="IPR045500">
    <property type="entry name" value="DUF6491"/>
</dbReference>
<accession>A0A841LFC4</accession>
<dbReference type="Pfam" id="PF20101">
    <property type="entry name" value="DUF6491"/>
    <property type="match status" value="1"/>
</dbReference>
<dbReference type="EMBL" id="JACIIV010000013">
    <property type="protein sequence ID" value="MBB6227862.1"/>
    <property type="molecule type" value="Genomic_DNA"/>
</dbReference>
<feature type="signal peptide" evidence="1">
    <location>
        <begin position="1"/>
        <end position="30"/>
    </location>
</feature>
<gene>
    <name evidence="2" type="ORF">FHS79_002043</name>
</gene>
<evidence type="ECO:0000313" key="2">
    <source>
        <dbReference type="EMBL" id="MBB6227862.1"/>
    </source>
</evidence>
<dbReference type="Proteomes" id="UP000538147">
    <property type="component" value="Unassembled WGS sequence"/>
</dbReference>
<dbReference type="AlphaFoldDB" id="A0A841LFC4"/>
<reference evidence="2 3" key="1">
    <citation type="submission" date="2020-08" db="EMBL/GenBank/DDBJ databases">
        <title>Genomic Encyclopedia of Type Strains, Phase IV (KMG-IV): sequencing the most valuable type-strain genomes for metagenomic binning, comparative biology and taxonomic classification.</title>
        <authorList>
            <person name="Goeker M."/>
        </authorList>
    </citation>
    <scope>NUCLEOTIDE SEQUENCE [LARGE SCALE GENOMIC DNA]</scope>
    <source>
        <strain evidence="2 3">DSM 102189</strain>
    </source>
</reference>
<sequence>MAVPARRMMAMGVPAVALALLASALAPALAQRPSARSSFQAERGRPAPQPAESFDVLSPWERMNVEPGAPLNVRPEPPTEGRKTCIRVDGIAGAQMFGDTAIELTMRNGQHWRLFLANQCPGLSFYQGFYYRRGKAGMLCAGRDTIGARSGGECAIASIVRIAGN</sequence>
<name>A0A841LFC4_9SPHN</name>
<dbReference type="RefSeq" id="WP_184199171.1">
    <property type="nucleotide sequence ID" value="NZ_JACIIV010000013.1"/>
</dbReference>
<evidence type="ECO:0000256" key="1">
    <source>
        <dbReference type="SAM" id="SignalP"/>
    </source>
</evidence>
<comment type="caution">
    <text evidence="2">The sequence shown here is derived from an EMBL/GenBank/DDBJ whole genome shotgun (WGS) entry which is preliminary data.</text>
</comment>
<evidence type="ECO:0000313" key="3">
    <source>
        <dbReference type="Proteomes" id="UP000538147"/>
    </source>
</evidence>
<proteinExistence type="predicted"/>
<protein>
    <submittedName>
        <fullName evidence="2">Uncharacterized protein</fullName>
    </submittedName>
</protein>
<keyword evidence="3" id="KW-1185">Reference proteome</keyword>